<dbReference type="AlphaFoldDB" id="A0A167RII9"/>
<dbReference type="Proteomes" id="UP000076738">
    <property type="component" value="Unassembled WGS sequence"/>
</dbReference>
<reference evidence="1 2" key="1">
    <citation type="journal article" date="2016" name="Mol. Biol. Evol.">
        <title>Comparative Genomics of Early-Diverging Mushroom-Forming Fungi Provides Insights into the Origins of Lignocellulose Decay Capabilities.</title>
        <authorList>
            <person name="Nagy L.G."/>
            <person name="Riley R."/>
            <person name="Tritt A."/>
            <person name="Adam C."/>
            <person name="Daum C."/>
            <person name="Floudas D."/>
            <person name="Sun H."/>
            <person name="Yadav J.S."/>
            <person name="Pangilinan J."/>
            <person name="Larsson K.H."/>
            <person name="Matsuura K."/>
            <person name="Barry K."/>
            <person name="Labutti K."/>
            <person name="Kuo R."/>
            <person name="Ohm R.A."/>
            <person name="Bhattacharya S.S."/>
            <person name="Shirouzu T."/>
            <person name="Yoshinaga Y."/>
            <person name="Martin F.M."/>
            <person name="Grigoriev I.V."/>
            <person name="Hibbett D.S."/>
        </authorList>
    </citation>
    <scope>NUCLEOTIDE SEQUENCE [LARGE SCALE GENOMIC DNA]</scope>
    <source>
        <strain evidence="1 2">TUFC12733</strain>
    </source>
</reference>
<dbReference type="STRING" id="1330018.A0A167RII9"/>
<keyword evidence="2" id="KW-1185">Reference proteome</keyword>
<accession>A0A167RII9</accession>
<protein>
    <recommendedName>
        <fullName evidence="3">F-box domain-containing protein</fullName>
    </recommendedName>
</protein>
<evidence type="ECO:0000313" key="1">
    <source>
        <dbReference type="EMBL" id="KZP00945.1"/>
    </source>
</evidence>
<gene>
    <name evidence="1" type="ORF">CALVIDRAFT_533267</name>
</gene>
<organism evidence="1 2">
    <name type="scientific">Calocera viscosa (strain TUFC12733)</name>
    <dbReference type="NCBI Taxonomy" id="1330018"/>
    <lineage>
        <taxon>Eukaryota</taxon>
        <taxon>Fungi</taxon>
        <taxon>Dikarya</taxon>
        <taxon>Basidiomycota</taxon>
        <taxon>Agaricomycotina</taxon>
        <taxon>Dacrymycetes</taxon>
        <taxon>Dacrymycetales</taxon>
        <taxon>Dacrymycetaceae</taxon>
        <taxon>Calocera</taxon>
    </lineage>
</organism>
<dbReference type="EMBL" id="KV417268">
    <property type="protein sequence ID" value="KZP00945.1"/>
    <property type="molecule type" value="Genomic_DNA"/>
</dbReference>
<proteinExistence type="predicted"/>
<evidence type="ECO:0000313" key="2">
    <source>
        <dbReference type="Proteomes" id="UP000076738"/>
    </source>
</evidence>
<sequence length="526" mass="60324">MATSSLRVATPQHTEPMHRIFTIPDLIREITERLDRKRDTYHFALTCRTIWDNSIPYIWYDVDEESLGHIFPADLADKTDPAAMVRPLTTVERAVVQRYTSYVHYLTLDDCFASVHQHLNLLSCLPVVEGSAREVELFPALQALYLRFVHEPRICPFIRPSTMSNLHQLSIRLAWNTTEECISGYINLFDAIKGTVHLRALHVHVHDFGRAIWHSKFSRFLMVLLEKAHKLRMLELDSFEMDSDVIQIIRRLPQLQHLRIRGAYCPLVPTEIGFLSLQSLHHTFQLAAPTHSGLFCFLTSPPSQGLRSIEMMFPSAHLRTLCHILADRFSESLTDLNLAFIGHRSQPMLTEQELAPLTKCAALRSVKLQGGFGDCKLRDCDIIAFAEAWPKLELFRLNVSINGDHTGVSFHNLLAFSRSCPRLHTLCFPVDFEGFKCSTLSHLINPRLKELHMEPYSNMHSTAAITDFLHYIFPELQTLYCIEKNHPREAASFSLPGTRSDPDLKWWFEYHPGKPLPPSNKRPSNA</sequence>
<dbReference type="SUPFAM" id="SSF52047">
    <property type="entry name" value="RNI-like"/>
    <property type="match status" value="1"/>
</dbReference>
<dbReference type="OrthoDB" id="2447803at2759"/>
<dbReference type="InterPro" id="IPR032675">
    <property type="entry name" value="LRR_dom_sf"/>
</dbReference>
<name>A0A167RII9_CALVF</name>
<dbReference type="Gene3D" id="3.80.10.10">
    <property type="entry name" value="Ribonuclease Inhibitor"/>
    <property type="match status" value="1"/>
</dbReference>
<evidence type="ECO:0008006" key="3">
    <source>
        <dbReference type="Google" id="ProtNLM"/>
    </source>
</evidence>